<evidence type="ECO:0000256" key="1">
    <source>
        <dbReference type="SAM" id="MobiDB-lite"/>
    </source>
</evidence>
<organism evidence="2 3">
    <name type="scientific">Paenibacillus rhizosphaerae</name>
    <dbReference type="NCBI Taxonomy" id="297318"/>
    <lineage>
        <taxon>Bacteria</taxon>
        <taxon>Bacillati</taxon>
        <taxon>Bacillota</taxon>
        <taxon>Bacilli</taxon>
        <taxon>Bacillales</taxon>
        <taxon>Paenibacillaceae</taxon>
        <taxon>Paenibacillus</taxon>
    </lineage>
</organism>
<dbReference type="STRING" id="297318.BK138_20555"/>
<sequence>MAGTKPGKYNDGKQQIKQFKEGSRHEDRLSFFAAVNSREPLINRPFVKGTNGFQKPKRKFF</sequence>
<evidence type="ECO:0000313" key="3">
    <source>
        <dbReference type="Proteomes" id="UP000187172"/>
    </source>
</evidence>
<reference evidence="2 3" key="1">
    <citation type="submission" date="2016-11" db="EMBL/GenBank/DDBJ databases">
        <title>Paenibacillus species isolates.</title>
        <authorList>
            <person name="Beno S.M."/>
        </authorList>
    </citation>
    <scope>NUCLEOTIDE SEQUENCE [LARGE SCALE GENOMIC DNA]</scope>
    <source>
        <strain evidence="2 3">FSL R5-0378</strain>
    </source>
</reference>
<name>A0A1R1EL11_9BACL</name>
<comment type="caution">
    <text evidence="2">The sequence shown here is derived from an EMBL/GenBank/DDBJ whole genome shotgun (WGS) entry which is preliminary data.</text>
</comment>
<dbReference type="AlphaFoldDB" id="A0A1R1EL11"/>
<keyword evidence="3" id="KW-1185">Reference proteome</keyword>
<dbReference type="EMBL" id="MRTP01000006">
    <property type="protein sequence ID" value="OMF52495.1"/>
    <property type="molecule type" value="Genomic_DNA"/>
</dbReference>
<evidence type="ECO:0000313" key="2">
    <source>
        <dbReference type="EMBL" id="OMF52495.1"/>
    </source>
</evidence>
<accession>A0A1R1EL11</accession>
<feature type="region of interest" description="Disordered" evidence="1">
    <location>
        <begin position="1"/>
        <end position="25"/>
    </location>
</feature>
<dbReference type="Proteomes" id="UP000187172">
    <property type="component" value="Unassembled WGS sequence"/>
</dbReference>
<gene>
    <name evidence="2" type="ORF">BK138_20555</name>
</gene>
<protein>
    <submittedName>
        <fullName evidence="2">Uncharacterized protein</fullName>
    </submittedName>
</protein>
<proteinExistence type="predicted"/>